<dbReference type="GO" id="GO:0000976">
    <property type="term" value="F:transcription cis-regulatory region binding"/>
    <property type="evidence" value="ECO:0007669"/>
    <property type="project" value="TreeGrafter"/>
</dbReference>
<protein>
    <submittedName>
        <fullName evidence="5">Helix-turn-helix transcriptional regulator</fullName>
    </submittedName>
</protein>
<reference evidence="5" key="1">
    <citation type="submission" date="2020-10" db="EMBL/GenBank/DDBJ databases">
        <title>De novo genome project of the cellulose decomposer Thermobifida halotolerans type strain.</title>
        <authorList>
            <person name="Nagy I."/>
            <person name="Horvath B."/>
            <person name="Kukolya J."/>
            <person name="Nagy I."/>
            <person name="Orsini M."/>
        </authorList>
    </citation>
    <scope>NUCLEOTIDE SEQUENCE</scope>
    <source>
        <strain evidence="5">DSM 44931</strain>
    </source>
</reference>
<dbReference type="EMBL" id="CP063196">
    <property type="protein sequence ID" value="UOE18572.1"/>
    <property type="molecule type" value="Genomic_DNA"/>
</dbReference>
<dbReference type="PRINTS" id="PR00455">
    <property type="entry name" value="HTHTETR"/>
</dbReference>
<dbReference type="SUPFAM" id="SSF46689">
    <property type="entry name" value="Homeodomain-like"/>
    <property type="match status" value="1"/>
</dbReference>
<organism evidence="5 6">
    <name type="scientific">Thermobifida halotolerans</name>
    <dbReference type="NCBI Taxonomy" id="483545"/>
    <lineage>
        <taxon>Bacteria</taxon>
        <taxon>Bacillati</taxon>
        <taxon>Actinomycetota</taxon>
        <taxon>Actinomycetes</taxon>
        <taxon>Streptosporangiales</taxon>
        <taxon>Nocardiopsidaceae</taxon>
        <taxon>Thermobifida</taxon>
    </lineage>
</organism>
<dbReference type="RefSeq" id="WP_119268167.1">
    <property type="nucleotide sequence ID" value="NZ_CP063196.1"/>
</dbReference>
<proteinExistence type="predicted"/>
<dbReference type="Gene3D" id="1.10.357.10">
    <property type="entry name" value="Tetracycline Repressor, domain 2"/>
    <property type="match status" value="1"/>
</dbReference>
<feature type="domain" description="HTH tetR-type" evidence="4">
    <location>
        <begin position="54"/>
        <end position="114"/>
    </location>
</feature>
<evidence type="ECO:0000313" key="6">
    <source>
        <dbReference type="Proteomes" id="UP000265719"/>
    </source>
</evidence>
<dbReference type="GO" id="GO:0003700">
    <property type="term" value="F:DNA-binding transcription factor activity"/>
    <property type="evidence" value="ECO:0007669"/>
    <property type="project" value="TreeGrafter"/>
</dbReference>
<evidence type="ECO:0000256" key="2">
    <source>
        <dbReference type="PROSITE-ProRule" id="PRU00335"/>
    </source>
</evidence>
<dbReference type="PROSITE" id="PS50977">
    <property type="entry name" value="HTH_TETR_2"/>
    <property type="match status" value="1"/>
</dbReference>
<name>A0AA97M331_9ACTN</name>
<dbReference type="InterPro" id="IPR009057">
    <property type="entry name" value="Homeodomain-like_sf"/>
</dbReference>
<keyword evidence="1 2" id="KW-0238">DNA-binding</keyword>
<evidence type="ECO:0000313" key="5">
    <source>
        <dbReference type="EMBL" id="UOE18572.1"/>
    </source>
</evidence>
<feature type="DNA-binding region" description="H-T-H motif" evidence="2">
    <location>
        <begin position="77"/>
        <end position="96"/>
    </location>
</feature>
<feature type="region of interest" description="Disordered" evidence="3">
    <location>
        <begin position="18"/>
        <end position="53"/>
    </location>
</feature>
<dbReference type="InterPro" id="IPR050109">
    <property type="entry name" value="HTH-type_TetR-like_transc_reg"/>
</dbReference>
<sequence length="230" mass="24374">MNDGDEHGRPVFLDLLEASPIPDGAAPTGPGRGHGTRGSPGAAGTRGRERADAARNRARILAAAEQLFAEVDPRTVTMAQIAEAAGVGRATLYRRFPTPAAVAVALLDEHERRLQGAMLHGPPPLGPGAPPAERLAAFYTAAVDLLERHLPLALGAETGQQRFATGAYGFWRAHVRALLAAADTPDPDALVDVLLGPLDPELYRHQRHTAGLSRERITRALGLLARRVLG</sequence>
<dbReference type="KEGG" id="thao:NI17_017360"/>
<accession>A0AA97M331</accession>
<dbReference type="InterPro" id="IPR001647">
    <property type="entry name" value="HTH_TetR"/>
</dbReference>
<dbReference type="Pfam" id="PF00440">
    <property type="entry name" value="TetR_N"/>
    <property type="match status" value="1"/>
</dbReference>
<dbReference type="PANTHER" id="PTHR30055:SF209">
    <property type="entry name" value="POSSIBLE TRANSCRIPTIONAL REGULATORY PROTEIN (PROBABLY TETR-FAMILY)"/>
    <property type="match status" value="1"/>
</dbReference>
<evidence type="ECO:0000256" key="1">
    <source>
        <dbReference type="ARBA" id="ARBA00023125"/>
    </source>
</evidence>
<gene>
    <name evidence="5" type="ORF">NI17_017360</name>
</gene>
<keyword evidence="6" id="KW-1185">Reference proteome</keyword>
<evidence type="ECO:0000256" key="3">
    <source>
        <dbReference type="SAM" id="MobiDB-lite"/>
    </source>
</evidence>
<dbReference type="AlphaFoldDB" id="A0AA97M331"/>
<dbReference type="PANTHER" id="PTHR30055">
    <property type="entry name" value="HTH-TYPE TRANSCRIPTIONAL REGULATOR RUTR"/>
    <property type="match status" value="1"/>
</dbReference>
<dbReference type="Proteomes" id="UP000265719">
    <property type="component" value="Chromosome"/>
</dbReference>
<evidence type="ECO:0000259" key="4">
    <source>
        <dbReference type="PROSITE" id="PS50977"/>
    </source>
</evidence>